<proteinExistence type="inferred from homology"/>
<comment type="similarity">
    <text evidence="2">Belongs to the UPF0410 family.</text>
</comment>
<comment type="caution">
    <text evidence="8">The sequence shown here is derived from an EMBL/GenBank/DDBJ whole genome shotgun (WGS) entry which is preliminary data.</text>
</comment>
<dbReference type="Proteomes" id="UP000034785">
    <property type="component" value="Unassembled WGS sequence"/>
</dbReference>
<dbReference type="PANTHER" id="PTHR33884">
    <property type="entry name" value="UPF0410 PROTEIN YMGE"/>
    <property type="match status" value="1"/>
</dbReference>
<protein>
    <submittedName>
        <fullName evidence="8">Transglycosylase-associated protein</fullName>
    </submittedName>
</protein>
<evidence type="ECO:0000313" key="8">
    <source>
        <dbReference type="EMBL" id="KKS70161.1"/>
    </source>
</evidence>
<evidence type="ECO:0000256" key="3">
    <source>
        <dbReference type="ARBA" id="ARBA00022475"/>
    </source>
</evidence>
<keyword evidence="3" id="KW-1003">Cell membrane</keyword>
<comment type="subcellular location">
    <subcellularLocation>
        <location evidence="1">Cell membrane</location>
        <topology evidence="1">Multi-pass membrane protein</topology>
    </subcellularLocation>
</comment>
<evidence type="ECO:0000313" key="9">
    <source>
        <dbReference type="Proteomes" id="UP000034785"/>
    </source>
</evidence>
<evidence type="ECO:0000256" key="4">
    <source>
        <dbReference type="ARBA" id="ARBA00022692"/>
    </source>
</evidence>
<accession>A0A0G1DH89</accession>
<evidence type="ECO:0000256" key="1">
    <source>
        <dbReference type="ARBA" id="ARBA00004651"/>
    </source>
</evidence>
<dbReference type="Pfam" id="PF04226">
    <property type="entry name" value="Transgly_assoc"/>
    <property type="match status" value="1"/>
</dbReference>
<dbReference type="AlphaFoldDB" id="A0A0G1DH89"/>
<reference evidence="8 9" key="1">
    <citation type="journal article" date="2015" name="Nature">
        <title>rRNA introns, odd ribosomes, and small enigmatic genomes across a large radiation of phyla.</title>
        <authorList>
            <person name="Brown C.T."/>
            <person name="Hug L.A."/>
            <person name="Thomas B.C."/>
            <person name="Sharon I."/>
            <person name="Castelle C.J."/>
            <person name="Singh A."/>
            <person name="Wilkins M.J."/>
            <person name="Williams K.H."/>
            <person name="Banfield J.F."/>
        </authorList>
    </citation>
    <scope>NUCLEOTIDE SEQUENCE [LARGE SCALE GENOMIC DNA]</scope>
</reference>
<evidence type="ECO:0000256" key="7">
    <source>
        <dbReference type="SAM" id="Phobius"/>
    </source>
</evidence>
<keyword evidence="5 7" id="KW-1133">Transmembrane helix</keyword>
<dbReference type="EMBL" id="LCEJ01000034">
    <property type="protein sequence ID" value="KKS70161.1"/>
    <property type="molecule type" value="Genomic_DNA"/>
</dbReference>
<dbReference type="PANTHER" id="PTHR33884:SF3">
    <property type="entry name" value="UPF0410 PROTEIN YMGE"/>
    <property type="match status" value="1"/>
</dbReference>
<evidence type="ECO:0000256" key="6">
    <source>
        <dbReference type="ARBA" id="ARBA00023136"/>
    </source>
</evidence>
<evidence type="ECO:0000256" key="5">
    <source>
        <dbReference type="ARBA" id="ARBA00022989"/>
    </source>
</evidence>
<organism evidence="8 9">
    <name type="scientific">Candidatus Daviesbacteria bacterium GW2011_GWA2_42_7</name>
    <dbReference type="NCBI Taxonomy" id="1618425"/>
    <lineage>
        <taxon>Bacteria</taxon>
        <taxon>Candidatus Daviesiibacteriota</taxon>
    </lineage>
</organism>
<keyword evidence="6 7" id="KW-0472">Membrane</keyword>
<evidence type="ECO:0000256" key="2">
    <source>
        <dbReference type="ARBA" id="ARBA00011006"/>
    </source>
</evidence>
<dbReference type="GO" id="GO:0005886">
    <property type="term" value="C:plasma membrane"/>
    <property type="evidence" value="ECO:0007669"/>
    <property type="project" value="UniProtKB-SubCell"/>
</dbReference>
<dbReference type="InterPro" id="IPR007341">
    <property type="entry name" value="Transgly_assoc"/>
</dbReference>
<sequence length="77" mass="8046">MNILTWIVFGLVVGIIANLIDPKPAQGGMSGTILLGGFLGDLIFGVGVIGFNLSSFIVAVIGSLILLALSRAFRVRM</sequence>
<keyword evidence="4 7" id="KW-0812">Transmembrane</keyword>
<gene>
    <name evidence="8" type="ORF">UV41_C0034G0008</name>
</gene>
<feature type="transmembrane region" description="Helical" evidence="7">
    <location>
        <begin position="43"/>
        <end position="69"/>
    </location>
</feature>
<name>A0A0G1DH89_9BACT</name>